<dbReference type="SUPFAM" id="SSF54427">
    <property type="entry name" value="NTF2-like"/>
    <property type="match status" value="1"/>
</dbReference>
<name>A0ABY6DWJ1_9ACTN</name>
<dbReference type="PANTHER" id="PTHR38436">
    <property type="entry name" value="POLYKETIDE CYCLASE SNOAL-LIKE DOMAIN"/>
    <property type="match status" value="1"/>
</dbReference>
<evidence type="ECO:0000313" key="1">
    <source>
        <dbReference type="EMBL" id="UXY17891.1"/>
    </source>
</evidence>
<accession>A0ABY6DWJ1</accession>
<proteinExistence type="predicted"/>
<keyword evidence="2" id="KW-1185">Reference proteome</keyword>
<sequence length="129" mass="14882">MRRIYEEGFEQGKLGVLDEVFAPDIVNHTAPEEHRVGVEPVRGLIRMLCTAFPDARVEIEDMVAVGDVVVMRNWYQGTHQGPFMGHEASGRSFRFRQIHWMRFNADGRVIEHWGVRDDVAHLRQLGLID</sequence>
<dbReference type="Pfam" id="PF07366">
    <property type="entry name" value="SnoaL"/>
    <property type="match status" value="1"/>
</dbReference>
<reference evidence="1" key="1">
    <citation type="submission" date="2022-10" db="EMBL/GenBank/DDBJ databases">
        <authorList>
            <person name="Mo P."/>
        </authorList>
    </citation>
    <scope>NUCLEOTIDE SEQUENCE</scope>
    <source>
        <strain evidence="1">HUAS 13-4</strain>
    </source>
</reference>
<organism evidence="1 2">
    <name type="scientific">Streptomyces cynarae</name>
    <dbReference type="NCBI Taxonomy" id="2981134"/>
    <lineage>
        <taxon>Bacteria</taxon>
        <taxon>Bacillati</taxon>
        <taxon>Actinomycetota</taxon>
        <taxon>Actinomycetes</taxon>
        <taxon>Kitasatosporales</taxon>
        <taxon>Streptomycetaceae</taxon>
        <taxon>Streptomyces</taxon>
    </lineage>
</organism>
<evidence type="ECO:0000313" key="2">
    <source>
        <dbReference type="Proteomes" id="UP001061298"/>
    </source>
</evidence>
<dbReference type="PANTHER" id="PTHR38436:SF1">
    <property type="entry name" value="ESTER CYCLASE"/>
    <property type="match status" value="1"/>
</dbReference>
<gene>
    <name evidence="1" type="ORF">N8I84_03425</name>
</gene>
<dbReference type="InterPro" id="IPR009959">
    <property type="entry name" value="Cyclase_SnoaL-like"/>
</dbReference>
<protein>
    <submittedName>
        <fullName evidence="1">Ester cyclase</fullName>
    </submittedName>
</protein>
<dbReference type="Gene3D" id="3.10.450.50">
    <property type="match status" value="1"/>
</dbReference>
<dbReference type="RefSeq" id="WP_263228015.1">
    <property type="nucleotide sequence ID" value="NZ_CP106793.1"/>
</dbReference>
<dbReference type="EMBL" id="CP106793">
    <property type="protein sequence ID" value="UXY17891.1"/>
    <property type="molecule type" value="Genomic_DNA"/>
</dbReference>
<dbReference type="Proteomes" id="UP001061298">
    <property type="component" value="Chromosome"/>
</dbReference>
<dbReference type="InterPro" id="IPR032710">
    <property type="entry name" value="NTF2-like_dom_sf"/>
</dbReference>